<feature type="transmembrane region" description="Helical" evidence="1">
    <location>
        <begin position="264"/>
        <end position="283"/>
    </location>
</feature>
<proteinExistence type="predicted"/>
<reference evidence="2 3" key="1">
    <citation type="journal article" date="2015" name="Nature">
        <title>rRNA introns, odd ribosomes, and small enigmatic genomes across a large radiation of phyla.</title>
        <authorList>
            <person name="Brown C.T."/>
            <person name="Hug L.A."/>
            <person name="Thomas B.C."/>
            <person name="Sharon I."/>
            <person name="Castelle C.J."/>
            <person name="Singh A."/>
            <person name="Wilkins M.J."/>
            <person name="Williams K.H."/>
            <person name="Banfield J.F."/>
        </authorList>
    </citation>
    <scope>NUCLEOTIDE SEQUENCE [LARGE SCALE GENOMIC DNA]</scope>
</reference>
<feature type="transmembrane region" description="Helical" evidence="1">
    <location>
        <begin position="319"/>
        <end position="337"/>
    </location>
</feature>
<keyword evidence="1" id="KW-0472">Membrane</keyword>
<name>A0A0G0U1M2_9BACT</name>
<accession>A0A0G0U1M2</accession>
<evidence type="ECO:0008006" key="4">
    <source>
        <dbReference type="Google" id="ProtNLM"/>
    </source>
</evidence>
<dbReference type="Proteomes" id="UP000034601">
    <property type="component" value="Unassembled WGS sequence"/>
</dbReference>
<feature type="transmembrane region" description="Helical" evidence="1">
    <location>
        <begin position="290"/>
        <end position="307"/>
    </location>
</feature>
<keyword evidence="1" id="KW-0812">Transmembrane</keyword>
<feature type="transmembrane region" description="Helical" evidence="1">
    <location>
        <begin position="90"/>
        <end position="115"/>
    </location>
</feature>
<protein>
    <recommendedName>
        <fullName evidence="4">Glycosyltransferase RgtA/B/C/D-like domain-containing protein</fullName>
    </recommendedName>
</protein>
<feature type="transmembrane region" description="Helical" evidence="1">
    <location>
        <begin position="199"/>
        <end position="220"/>
    </location>
</feature>
<evidence type="ECO:0000313" key="2">
    <source>
        <dbReference type="EMBL" id="KKR83009.1"/>
    </source>
</evidence>
<evidence type="ECO:0000256" key="1">
    <source>
        <dbReference type="SAM" id="Phobius"/>
    </source>
</evidence>
<feature type="transmembrane region" description="Helical" evidence="1">
    <location>
        <begin position="159"/>
        <end position="187"/>
    </location>
</feature>
<comment type="caution">
    <text evidence="2">The sequence shown here is derived from an EMBL/GenBank/DDBJ whole genome shotgun (WGS) entry which is preliminary data.</text>
</comment>
<dbReference type="EMBL" id="LCAB01000008">
    <property type="protein sequence ID" value="KKR83009.1"/>
    <property type="molecule type" value="Genomic_DNA"/>
</dbReference>
<organism evidence="2 3">
    <name type="scientific">Candidatus Daviesbacteria bacterium GW2011_GWA2_40_9</name>
    <dbReference type="NCBI Taxonomy" id="1618424"/>
    <lineage>
        <taxon>Bacteria</taxon>
        <taxon>Candidatus Daviesiibacteriota</taxon>
    </lineage>
</organism>
<sequence length="507" mass="58753">MNVHKILIILATLVVLLITSRSYQNQALSFHFVDEEDNLVLGKYLLQGEKLYEDLFSHHQPLSYVFSAGVQKLTSPNSIFLLIKRHREAVIFWAAAWSIFLVARFGLPMLLTVIIFEPLKIFLLGNLFLSESLVVYPLVYLLSWAFLSHHPPTKYESVFLGFCFILTWLLLAPLWPATIFLFGMLLWQKKLLISDLLPFFLGSLPLLAVSLLFMTPAAYFNDVFYINFKYYIPLSGQPPLTQTALAAFFTPFLSLLSWEGRSATLQVTQFLSGLLILNWGLMLTKKQWKLVILMFLALGLINIRYVMPGQQTYSGFHLLPWFASLILMAAITTFIVWKSYQVRRWQLSGTILLIGALSVTVKEAQGSLFATYDINKDFYINYSRQTDFGQAVKIMKTPGEKLMVVPDEWLIYWQADIDHASVMVNYYAWMSKVPQIRDPLYQIFAQTPPTYLYCDCKWGYFGLEEYFLRYVKLTRDGQETKLMVLKEKVPTLTKDQKDQLDFYNFKF</sequence>
<keyword evidence="1" id="KW-1133">Transmembrane helix</keyword>
<dbReference type="AlphaFoldDB" id="A0A0G0U1M2"/>
<evidence type="ECO:0000313" key="3">
    <source>
        <dbReference type="Proteomes" id="UP000034601"/>
    </source>
</evidence>
<feature type="transmembrane region" description="Helical" evidence="1">
    <location>
        <begin position="121"/>
        <end position="147"/>
    </location>
</feature>
<gene>
    <name evidence="2" type="ORF">UU29_C0008G0118</name>
</gene>